<dbReference type="PANTHER" id="PTHR37984:SF5">
    <property type="entry name" value="PROTEIN NYNRIN-LIKE"/>
    <property type="match status" value="1"/>
</dbReference>
<reference evidence="2" key="2">
    <citation type="journal article" date="2023" name="Microbiol Resour">
        <title>Decontamination and Annotation of the Draft Genome Sequence of the Oomycete Lagenidium giganteum ARSEF 373.</title>
        <authorList>
            <person name="Morgan W.R."/>
            <person name="Tartar A."/>
        </authorList>
    </citation>
    <scope>NUCLEOTIDE SEQUENCE</scope>
    <source>
        <strain evidence="2">ARSEF 373</strain>
    </source>
</reference>
<accession>A0AAV2YHP7</accession>
<protein>
    <recommendedName>
        <fullName evidence="1">Integrase zinc-binding domain-containing protein</fullName>
    </recommendedName>
</protein>
<sequence length="192" mass="21892">SEIAIQEERWRRIRSAQDEETWIVECKRYLSGEVDGLDSAQVERCAKLAPSFEVDARGVLRYISLSGRMSPHDGTEDPVARVVLPTTLDEEILSYYHSSLDGGHQGVSRTFARIRKTFYWRGLFRSVQAFVARCPVPPARECQGSMHPHPVTSLQPDPFRSLRWTSSPRCLCPTWATRSCWCLWTCSPDSQS</sequence>
<organism evidence="2 3">
    <name type="scientific">Lagenidium giganteum</name>
    <dbReference type="NCBI Taxonomy" id="4803"/>
    <lineage>
        <taxon>Eukaryota</taxon>
        <taxon>Sar</taxon>
        <taxon>Stramenopiles</taxon>
        <taxon>Oomycota</taxon>
        <taxon>Peronosporomycetes</taxon>
        <taxon>Pythiales</taxon>
        <taxon>Pythiaceae</taxon>
    </lineage>
</organism>
<dbReference type="EMBL" id="DAKRPA010000246">
    <property type="protein sequence ID" value="DAZ94520.1"/>
    <property type="molecule type" value="Genomic_DNA"/>
</dbReference>
<evidence type="ECO:0000313" key="3">
    <source>
        <dbReference type="Proteomes" id="UP001146120"/>
    </source>
</evidence>
<evidence type="ECO:0000259" key="1">
    <source>
        <dbReference type="Pfam" id="PF17921"/>
    </source>
</evidence>
<proteinExistence type="predicted"/>
<dbReference type="InterPro" id="IPR041588">
    <property type="entry name" value="Integrase_H2C2"/>
</dbReference>
<feature type="non-terminal residue" evidence="2">
    <location>
        <position position="1"/>
    </location>
</feature>
<gene>
    <name evidence="2" type="ORF">N0F65_001536</name>
</gene>
<evidence type="ECO:0000313" key="2">
    <source>
        <dbReference type="EMBL" id="DAZ94520.1"/>
    </source>
</evidence>
<comment type="caution">
    <text evidence="2">The sequence shown here is derived from an EMBL/GenBank/DDBJ whole genome shotgun (WGS) entry which is preliminary data.</text>
</comment>
<dbReference type="AlphaFoldDB" id="A0AAV2YHP7"/>
<dbReference type="Proteomes" id="UP001146120">
    <property type="component" value="Unassembled WGS sequence"/>
</dbReference>
<keyword evidence="3" id="KW-1185">Reference proteome</keyword>
<reference evidence="2" key="1">
    <citation type="submission" date="2022-11" db="EMBL/GenBank/DDBJ databases">
        <authorList>
            <person name="Morgan W.R."/>
            <person name="Tartar A."/>
        </authorList>
    </citation>
    <scope>NUCLEOTIDE SEQUENCE</scope>
    <source>
        <strain evidence="2">ARSEF 373</strain>
    </source>
</reference>
<name>A0AAV2YHP7_9STRA</name>
<dbReference type="PANTHER" id="PTHR37984">
    <property type="entry name" value="PROTEIN CBG26694"/>
    <property type="match status" value="1"/>
</dbReference>
<dbReference type="Pfam" id="PF17921">
    <property type="entry name" value="Integrase_H2C2"/>
    <property type="match status" value="1"/>
</dbReference>
<dbReference type="Gene3D" id="1.10.340.70">
    <property type="match status" value="1"/>
</dbReference>
<dbReference type="InterPro" id="IPR050951">
    <property type="entry name" value="Retrovirus_Pol_polyprotein"/>
</dbReference>
<dbReference type="FunFam" id="1.10.340.70:FF:000001">
    <property type="entry name" value="Retrovirus-related Pol polyprotein from transposon gypsy-like Protein"/>
    <property type="match status" value="1"/>
</dbReference>
<feature type="domain" description="Integrase zinc-binding" evidence="1">
    <location>
        <begin position="85"/>
        <end position="135"/>
    </location>
</feature>